<dbReference type="InterPro" id="IPR009061">
    <property type="entry name" value="DNA-bd_dom_put_sf"/>
</dbReference>
<dbReference type="GO" id="GO:0003677">
    <property type="term" value="F:DNA binding"/>
    <property type="evidence" value="ECO:0007669"/>
    <property type="project" value="UniProtKB-KW"/>
</dbReference>
<dbReference type="RefSeq" id="WP_173127329.1">
    <property type="nucleotide sequence ID" value="NZ_CBCSGW010000015.1"/>
</dbReference>
<comment type="caution">
    <text evidence="3">The sequence shown here is derived from an EMBL/GenBank/DDBJ whole genome shotgun (WGS) entry which is preliminary data.</text>
</comment>
<proteinExistence type="predicted"/>
<dbReference type="PANTHER" id="PTHR30204">
    <property type="entry name" value="REDOX-CYCLING DRUG-SENSING TRANSCRIPTIONAL ACTIVATOR SOXR"/>
    <property type="match status" value="1"/>
</dbReference>
<organism evidence="3 4">
    <name type="scientific">Kibdelosporangium persicum</name>
    <dbReference type="NCBI Taxonomy" id="2698649"/>
    <lineage>
        <taxon>Bacteria</taxon>
        <taxon>Bacillati</taxon>
        <taxon>Actinomycetota</taxon>
        <taxon>Actinomycetes</taxon>
        <taxon>Pseudonocardiales</taxon>
        <taxon>Pseudonocardiaceae</taxon>
        <taxon>Kibdelosporangium</taxon>
    </lineage>
</organism>
<dbReference type="InterPro" id="IPR047057">
    <property type="entry name" value="MerR_fam"/>
</dbReference>
<gene>
    <name evidence="3" type="ORF">GC106_19270</name>
</gene>
<dbReference type="SUPFAM" id="SSF46955">
    <property type="entry name" value="Putative DNA-binding domain"/>
    <property type="match status" value="1"/>
</dbReference>
<name>A0ABX2F080_9PSEU</name>
<evidence type="ECO:0000259" key="2">
    <source>
        <dbReference type="PROSITE" id="PS50937"/>
    </source>
</evidence>
<dbReference type="CDD" id="cd04780">
    <property type="entry name" value="HTH_MerR-like_sg5"/>
    <property type="match status" value="1"/>
</dbReference>
<evidence type="ECO:0000313" key="3">
    <source>
        <dbReference type="EMBL" id="NRN64721.1"/>
    </source>
</evidence>
<dbReference type="SMART" id="SM00422">
    <property type="entry name" value="HTH_MERR"/>
    <property type="match status" value="1"/>
</dbReference>
<protein>
    <submittedName>
        <fullName evidence="3">DNA-binding transcriptional MerR regulator</fullName>
    </submittedName>
</protein>
<dbReference type="EMBL" id="JAAATY010000004">
    <property type="protein sequence ID" value="NRN64721.1"/>
    <property type="molecule type" value="Genomic_DNA"/>
</dbReference>
<dbReference type="InterPro" id="IPR000551">
    <property type="entry name" value="MerR-type_HTH_dom"/>
</dbReference>
<dbReference type="PROSITE" id="PS50937">
    <property type="entry name" value="HTH_MERR_2"/>
    <property type="match status" value="1"/>
</dbReference>
<evidence type="ECO:0000256" key="1">
    <source>
        <dbReference type="ARBA" id="ARBA00023125"/>
    </source>
</evidence>
<evidence type="ECO:0000313" key="4">
    <source>
        <dbReference type="Proteomes" id="UP000763557"/>
    </source>
</evidence>
<keyword evidence="1 3" id="KW-0238">DNA-binding</keyword>
<accession>A0ABX2F080</accession>
<dbReference type="Proteomes" id="UP000763557">
    <property type="component" value="Unassembled WGS sequence"/>
</dbReference>
<dbReference type="PRINTS" id="PR00040">
    <property type="entry name" value="HTHMERR"/>
</dbReference>
<sequence length="226" mass="24651">MRMAELSRRTGVPVPTIKYYLREGLLLPGERTSPNQAIYDESHVRRLRMIRALAEVGGLSIAKVRDVLDAVDSPDEPFEVLGAVQRSIEPPVGATDGEHWAQARERVAKLLLERGWRAKIGSPPAQTLIAALASLYDVGREDLTDLLERYAPMAEKIAETDVERVTRGQGIEDTIEGVVIGTVIGETMFGALRRLAHQHVTAMTLGVVEEYDFGPGTAGGSGSHLE</sequence>
<reference evidence="3 4" key="1">
    <citation type="submission" date="2020-01" db="EMBL/GenBank/DDBJ databases">
        <title>Kibdelosporangium persica a novel Actinomycetes from a hot desert in Iran.</title>
        <authorList>
            <person name="Safaei N."/>
            <person name="Zaburannyi N."/>
            <person name="Mueller R."/>
            <person name="Wink J."/>
        </authorList>
    </citation>
    <scope>NUCLEOTIDE SEQUENCE [LARGE SCALE GENOMIC DNA]</scope>
    <source>
        <strain evidence="3 4">4NS15</strain>
    </source>
</reference>
<dbReference type="Pfam" id="PF13411">
    <property type="entry name" value="MerR_1"/>
    <property type="match status" value="1"/>
</dbReference>
<dbReference type="PANTHER" id="PTHR30204:SF98">
    <property type="entry name" value="HTH-TYPE TRANSCRIPTIONAL REGULATOR ADHR"/>
    <property type="match status" value="1"/>
</dbReference>
<feature type="domain" description="HTH merR-type" evidence="2">
    <location>
        <begin position="1"/>
        <end position="70"/>
    </location>
</feature>
<keyword evidence="4" id="KW-1185">Reference proteome</keyword>
<dbReference type="Gene3D" id="1.10.1660.10">
    <property type="match status" value="1"/>
</dbReference>